<evidence type="ECO:0000256" key="3">
    <source>
        <dbReference type="ARBA" id="ARBA00022795"/>
    </source>
</evidence>
<dbReference type="InterPro" id="IPR036679">
    <property type="entry name" value="FlgN-like_sf"/>
</dbReference>
<evidence type="ECO:0000256" key="4">
    <source>
        <dbReference type="SAM" id="MobiDB-lite"/>
    </source>
</evidence>
<proteinExistence type="inferred from homology"/>
<keyword evidence="3" id="KW-1005">Bacterial flagellum biogenesis</keyword>
<dbReference type="Gene3D" id="1.20.58.300">
    <property type="entry name" value="FlgN-like"/>
    <property type="match status" value="1"/>
</dbReference>
<dbReference type="RefSeq" id="WP_145288555.1">
    <property type="nucleotide sequence ID" value="NZ_CP036291.1"/>
</dbReference>
<dbReference type="EMBL" id="CP036291">
    <property type="protein sequence ID" value="QDU90316.1"/>
    <property type="molecule type" value="Genomic_DNA"/>
</dbReference>
<dbReference type="AlphaFoldDB" id="A0A518DFS4"/>
<organism evidence="5 6">
    <name type="scientific">Pirellulimonas nuda</name>
    <dbReference type="NCBI Taxonomy" id="2528009"/>
    <lineage>
        <taxon>Bacteria</taxon>
        <taxon>Pseudomonadati</taxon>
        <taxon>Planctomycetota</taxon>
        <taxon>Planctomycetia</taxon>
        <taxon>Pirellulales</taxon>
        <taxon>Lacipirellulaceae</taxon>
        <taxon>Pirellulimonas</taxon>
    </lineage>
</organism>
<dbReference type="Pfam" id="PF05130">
    <property type="entry name" value="FlgN"/>
    <property type="match status" value="1"/>
</dbReference>
<dbReference type="Proteomes" id="UP000317429">
    <property type="component" value="Chromosome"/>
</dbReference>
<name>A0A518DFS4_9BACT</name>
<dbReference type="SUPFAM" id="SSF140566">
    <property type="entry name" value="FlgN-like"/>
    <property type="match status" value="1"/>
</dbReference>
<gene>
    <name evidence="5" type="ORF">Pla175_37190</name>
</gene>
<dbReference type="KEGG" id="pnd:Pla175_37190"/>
<evidence type="ECO:0000256" key="2">
    <source>
        <dbReference type="ARBA" id="ARBA00007703"/>
    </source>
</evidence>
<sequence length="165" mass="17808">MNEASPPLEEGIALLLADLSAVQTEMLGVLRDKCQRLVSQDVGQIKALQPAEQALIERLTAIQARREALLAQAEQRGLPAESLKAVAGALPDPPRRGLKKSVDAARSQARLLQHQSLTNWVLAQRTLLHLSQLLEIVATGGKPRPTYGRKEPLSATSGALMDRAV</sequence>
<keyword evidence="6" id="KW-1185">Reference proteome</keyword>
<reference evidence="5 6" key="1">
    <citation type="submission" date="2019-02" db="EMBL/GenBank/DDBJ databases">
        <title>Deep-cultivation of Planctomycetes and their phenomic and genomic characterization uncovers novel biology.</title>
        <authorList>
            <person name="Wiegand S."/>
            <person name="Jogler M."/>
            <person name="Boedeker C."/>
            <person name="Pinto D."/>
            <person name="Vollmers J."/>
            <person name="Rivas-Marin E."/>
            <person name="Kohn T."/>
            <person name="Peeters S.H."/>
            <person name="Heuer A."/>
            <person name="Rast P."/>
            <person name="Oberbeckmann S."/>
            <person name="Bunk B."/>
            <person name="Jeske O."/>
            <person name="Meyerdierks A."/>
            <person name="Storesund J.E."/>
            <person name="Kallscheuer N."/>
            <person name="Luecker S."/>
            <person name="Lage O.M."/>
            <person name="Pohl T."/>
            <person name="Merkel B.J."/>
            <person name="Hornburger P."/>
            <person name="Mueller R.-W."/>
            <person name="Bruemmer F."/>
            <person name="Labrenz M."/>
            <person name="Spormann A.M."/>
            <person name="Op den Camp H."/>
            <person name="Overmann J."/>
            <person name="Amann R."/>
            <person name="Jetten M.S.M."/>
            <person name="Mascher T."/>
            <person name="Medema M.H."/>
            <person name="Devos D.P."/>
            <person name="Kaster A.-K."/>
            <person name="Ovreas L."/>
            <person name="Rohde M."/>
            <person name="Galperin M.Y."/>
            <person name="Jogler C."/>
        </authorList>
    </citation>
    <scope>NUCLEOTIDE SEQUENCE [LARGE SCALE GENOMIC DNA]</scope>
    <source>
        <strain evidence="5 6">Pla175</strain>
    </source>
</reference>
<evidence type="ECO:0000313" key="5">
    <source>
        <dbReference type="EMBL" id="QDU90316.1"/>
    </source>
</evidence>
<feature type="region of interest" description="Disordered" evidence="4">
    <location>
        <begin position="144"/>
        <end position="165"/>
    </location>
</feature>
<dbReference type="GO" id="GO:0044780">
    <property type="term" value="P:bacterial-type flagellum assembly"/>
    <property type="evidence" value="ECO:0007669"/>
    <property type="project" value="InterPro"/>
</dbReference>
<evidence type="ECO:0000256" key="1">
    <source>
        <dbReference type="ARBA" id="ARBA00002397"/>
    </source>
</evidence>
<dbReference type="InterPro" id="IPR007809">
    <property type="entry name" value="FlgN-like"/>
</dbReference>
<comment type="function">
    <text evidence="1">Required for the efficient initiation of filament assembly.</text>
</comment>
<comment type="similarity">
    <text evidence="2">Belongs to the FlgN family.</text>
</comment>
<dbReference type="OrthoDB" id="283670at2"/>
<evidence type="ECO:0000313" key="6">
    <source>
        <dbReference type="Proteomes" id="UP000317429"/>
    </source>
</evidence>
<accession>A0A518DFS4</accession>
<protein>
    <submittedName>
        <fullName evidence="5">FlgN protein</fullName>
    </submittedName>
</protein>